<dbReference type="EMBL" id="LITU01000040">
    <property type="protein sequence ID" value="KOY17367.1"/>
    <property type="molecule type" value="Genomic_DNA"/>
</dbReference>
<sequence>MKKIRVLTMLASSIFILSVLGCSSVTSNTAANKDEPITMIASEDFPSYSSIGDLSERANTIVRGSVIQTRVEALNDMVQAPAVNESALDEQLNPGGEDIVPFDKIYTIYTIKVTESFKGTPAAGDTIEVKQLGGHLGNTEIINDDNIKFIPTKDYVLFLETYEDTPASLLNSVQSLYVIKPAAKSTQPGEQQSKSEVVVSANPENDLTLSIEELQEIQNEGQNK</sequence>
<reference evidence="2 3" key="1">
    <citation type="submission" date="2015-08" db="EMBL/GenBank/DDBJ databases">
        <title>Draft genome sequence of cellulolytic and xylanolytic Paenibacillus sp. A59, isolated from a decaying forest soil from Patagonia, Argentina.</title>
        <authorList>
            <person name="Ghio S."/>
            <person name="Caceres A.M."/>
            <person name="Talia P."/>
            <person name="Grasso D."/>
            <person name="Campos E."/>
        </authorList>
    </citation>
    <scope>NUCLEOTIDE SEQUENCE [LARGE SCALE GENOMIC DNA]</scope>
    <source>
        <strain evidence="2 3">A59</strain>
    </source>
</reference>
<evidence type="ECO:0000256" key="1">
    <source>
        <dbReference type="SAM" id="SignalP"/>
    </source>
</evidence>
<dbReference type="Proteomes" id="UP000037688">
    <property type="component" value="Unassembled WGS sequence"/>
</dbReference>
<accession>A0A0N0C5K5</accession>
<name>A0A0N0C5K5_9BACL</name>
<gene>
    <name evidence="2" type="ORF">AMS66_06175</name>
</gene>
<dbReference type="AlphaFoldDB" id="A0A0N0C5K5"/>
<comment type="caution">
    <text evidence="2">The sequence shown here is derived from an EMBL/GenBank/DDBJ whole genome shotgun (WGS) entry which is preliminary data.</text>
</comment>
<protein>
    <recommendedName>
        <fullName evidence="4">Lipoprotein</fullName>
    </recommendedName>
</protein>
<keyword evidence="1" id="KW-0732">Signal</keyword>
<organism evidence="2 3">
    <name type="scientific">Paenibacillus xylanivorans</name>
    <dbReference type="NCBI Taxonomy" id="1705561"/>
    <lineage>
        <taxon>Bacteria</taxon>
        <taxon>Bacillati</taxon>
        <taxon>Bacillota</taxon>
        <taxon>Bacilli</taxon>
        <taxon>Bacillales</taxon>
        <taxon>Paenibacillaceae</taxon>
        <taxon>Paenibacillus</taxon>
    </lineage>
</organism>
<keyword evidence="3" id="KW-1185">Reference proteome</keyword>
<dbReference type="RefSeq" id="WP_053779954.1">
    <property type="nucleotide sequence ID" value="NZ_LITU01000040.1"/>
</dbReference>
<evidence type="ECO:0000313" key="3">
    <source>
        <dbReference type="Proteomes" id="UP000037688"/>
    </source>
</evidence>
<evidence type="ECO:0000313" key="2">
    <source>
        <dbReference type="EMBL" id="KOY17367.1"/>
    </source>
</evidence>
<dbReference type="PATRIC" id="fig|1705561.3.peg.950"/>
<evidence type="ECO:0008006" key="4">
    <source>
        <dbReference type="Google" id="ProtNLM"/>
    </source>
</evidence>
<dbReference type="PROSITE" id="PS51257">
    <property type="entry name" value="PROKAR_LIPOPROTEIN"/>
    <property type="match status" value="1"/>
</dbReference>
<feature type="chain" id="PRO_5039125884" description="Lipoprotein" evidence="1">
    <location>
        <begin position="31"/>
        <end position="224"/>
    </location>
</feature>
<proteinExistence type="predicted"/>
<feature type="signal peptide" evidence="1">
    <location>
        <begin position="1"/>
        <end position="30"/>
    </location>
</feature>
<dbReference type="OrthoDB" id="2577552at2"/>